<name>X1MV62_9ZZZZ</name>
<organism evidence="1">
    <name type="scientific">marine sediment metagenome</name>
    <dbReference type="NCBI Taxonomy" id="412755"/>
    <lineage>
        <taxon>unclassified sequences</taxon>
        <taxon>metagenomes</taxon>
        <taxon>ecological metagenomes</taxon>
    </lineage>
</organism>
<gene>
    <name evidence="1" type="ORF">S06H3_45761</name>
</gene>
<dbReference type="AlphaFoldDB" id="X1MV62"/>
<protein>
    <recommendedName>
        <fullName evidence="2">PAC domain-containing protein</fullName>
    </recommendedName>
</protein>
<reference evidence="1" key="1">
    <citation type="journal article" date="2014" name="Front. Microbiol.">
        <title>High frequency of phylogenetically diverse reductive dehalogenase-homologous genes in deep subseafloor sedimentary metagenomes.</title>
        <authorList>
            <person name="Kawai M."/>
            <person name="Futagami T."/>
            <person name="Toyoda A."/>
            <person name="Takaki Y."/>
            <person name="Nishi S."/>
            <person name="Hori S."/>
            <person name="Arai W."/>
            <person name="Tsubouchi T."/>
            <person name="Morono Y."/>
            <person name="Uchiyama I."/>
            <person name="Ito T."/>
            <person name="Fujiyama A."/>
            <person name="Inagaki F."/>
            <person name="Takami H."/>
        </authorList>
    </citation>
    <scope>NUCLEOTIDE SEQUENCE</scope>
    <source>
        <strain evidence="1">Expedition CK06-06</strain>
    </source>
</reference>
<evidence type="ECO:0008006" key="2">
    <source>
        <dbReference type="Google" id="ProtNLM"/>
    </source>
</evidence>
<feature type="non-terminal residue" evidence="1">
    <location>
        <position position="1"/>
    </location>
</feature>
<evidence type="ECO:0000313" key="1">
    <source>
        <dbReference type="EMBL" id="GAI35562.1"/>
    </source>
</evidence>
<dbReference type="Gene3D" id="3.30.450.20">
    <property type="entry name" value="PAS domain"/>
    <property type="match status" value="1"/>
</dbReference>
<proteinExistence type="predicted"/>
<sequence length="40" mass="4844">IRYFAMRDADGNYRGTLEVSQDVTEIRKLRGERRLLDWED</sequence>
<comment type="caution">
    <text evidence="1">The sequence shown here is derived from an EMBL/GenBank/DDBJ whole genome shotgun (WGS) entry which is preliminary data.</text>
</comment>
<accession>X1MV62</accession>
<dbReference type="EMBL" id="BARV01028611">
    <property type="protein sequence ID" value="GAI35562.1"/>
    <property type="molecule type" value="Genomic_DNA"/>
</dbReference>